<evidence type="ECO:0000259" key="2">
    <source>
        <dbReference type="PROSITE" id="PS51736"/>
    </source>
</evidence>
<name>A0A1Y4MW83_9FIRM</name>
<dbReference type="GO" id="GO:0003677">
    <property type="term" value="F:DNA binding"/>
    <property type="evidence" value="ECO:0007669"/>
    <property type="project" value="InterPro"/>
</dbReference>
<organism evidence="4 5">
    <name type="scientific">Anaerotruncus colihominis</name>
    <dbReference type="NCBI Taxonomy" id="169435"/>
    <lineage>
        <taxon>Bacteria</taxon>
        <taxon>Bacillati</taxon>
        <taxon>Bacillota</taxon>
        <taxon>Clostridia</taxon>
        <taxon>Eubacteriales</taxon>
        <taxon>Oscillospiraceae</taxon>
        <taxon>Anaerotruncus</taxon>
    </lineage>
</organism>
<comment type="caution">
    <text evidence="4">The sequence shown here is derived from an EMBL/GenBank/DDBJ whole genome shotgun (WGS) entry which is preliminary data.</text>
</comment>
<dbReference type="Pfam" id="PF07508">
    <property type="entry name" value="Recombinase"/>
    <property type="match status" value="1"/>
</dbReference>
<dbReference type="InterPro" id="IPR025827">
    <property type="entry name" value="Zn_ribbon_recom_dom"/>
</dbReference>
<dbReference type="SMART" id="SM00857">
    <property type="entry name" value="Resolvase"/>
    <property type="match status" value="1"/>
</dbReference>
<evidence type="ECO:0000313" key="5">
    <source>
        <dbReference type="Proteomes" id="UP000196386"/>
    </source>
</evidence>
<dbReference type="InterPro" id="IPR038109">
    <property type="entry name" value="DNA_bind_recomb_sf"/>
</dbReference>
<dbReference type="Gene3D" id="3.90.1750.20">
    <property type="entry name" value="Putative Large Serine Recombinase, Chain B, Domain 2"/>
    <property type="match status" value="1"/>
</dbReference>
<evidence type="ECO:0000259" key="3">
    <source>
        <dbReference type="PROSITE" id="PS51737"/>
    </source>
</evidence>
<evidence type="ECO:0000256" key="1">
    <source>
        <dbReference type="SAM" id="Coils"/>
    </source>
</evidence>
<dbReference type="RefSeq" id="WP_087301993.1">
    <property type="nucleotide sequence ID" value="NZ_NFKP01000017.1"/>
</dbReference>
<dbReference type="Pfam" id="PF00239">
    <property type="entry name" value="Resolvase"/>
    <property type="match status" value="1"/>
</dbReference>
<dbReference type="InterPro" id="IPR050639">
    <property type="entry name" value="SSR_resolvase"/>
</dbReference>
<protein>
    <submittedName>
        <fullName evidence="4">Recombinase family protein</fullName>
    </submittedName>
</protein>
<gene>
    <name evidence="4" type="ORF">B5F11_13140</name>
</gene>
<evidence type="ECO:0000313" key="4">
    <source>
        <dbReference type="EMBL" id="OUP68516.1"/>
    </source>
</evidence>
<dbReference type="PANTHER" id="PTHR30461:SF23">
    <property type="entry name" value="DNA RECOMBINASE-RELATED"/>
    <property type="match status" value="1"/>
</dbReference>
<keyword evidence="1" id="KW-0175">Coiled coil</keyword>
<proteinExistence type="predicted"/>
<dbReference type="InterPro" id="IPR036162">
    <property type="entry name" value="Resolvase-like_N_sf"/>
</dbReference>
<dbReference type="CDD" id="cd00338">
    <property type="entry name" value="Ser_Recombinase"/>
    <property type="match status" value="1"/>
</dbReference>
<dbReference type="EMBL" id="NFKP01000017">
    <property type="protein sequence ID" value="OUP68516.1"/>
    <property type="molecule type" value="Genomic_DNA"/>
</dbReference>
<feature type="domain" description="Recombinase" evidence="3">
    <location>
        <begin position="178"/>
        <end position="303"/>
    </location>
</feature>
<dbReference type="GO" id="GO:0000150">
    <property type="term" value="F:DNA strand exchange activity"/>
    <property type="evidence" value="ECO:0007669"/>
    <property type="project" value="InterPro"/>
</dbReference>
<feature type="coiled-coil region" evidence="1">
    <location>
        <begin position="437"/>
        <end position="471"/>
    </location>
</feature>
<accession>A0A1Y4MW83</accession>
<dbReference type="PANTHER" id="PTHR30461">
    <property type="entry name" value="DNA-INVERTASE FROM LAMBDOID PROPHAGE"/>
    <property type="match status" value="1"/>
</dbReference>
<dbReference type="InterPro" id="IPR011109">
    <property type="entry name" value="DNA_bind_recombinase_dom"/>
</dbReference>
<dbReference type="PROSITE" id="PS51736">
    <property type="entry name" value="RECOMBINASES_3"/>
    <property type="match status" value="1"/>
</dbReference>
<dbReference type="Gene3D" id="3.40.50.1390">
    <property type="entry name" value="Resolvase, N-terminal catalytic domain"/>
    <property type="match status" value="1"/>
</dbReference>
<dbReference type="Proteomes" id="UP000196386">
    <property type="component" value="Unassembled WGS sequence"/>
</dbReference>
<dbReference type="PROSITE" id="PS51737">
    <property type="entry name" value="RECOMBINASE_DNA_BIND"/>
    <property type="match status" value="1"/>
</dbReference>
<dbReference type="AlphaFoldDB" id="A0A1Y4MW83"/>
<dbReference type="Pfam" id="PF13408">
    <property type="entry name" value="Zn_ribbon_recom"/>
    <property type="match status" value="1"/>
</dbReference>
<dbReference type="SUPFAM" id="SSF53041">
    <property type="entry name" value="Resolvase-like"/>
    <property type="match status" value="1"/>
</dbReference>
<dbReference type="InterPro" id="IPR006119">
    <property type="entry name" value="Resolv_N"/>
</dbReference>
<sequence length="563" mass="64786">MNVLKIRNEMRSGKSIFDLPLRVTFYARVSTDKDEQLNSLENQVQYYTELIQSKPNWTYIPGYIDEGISGTSTRKRDSFLRMISDAKAGRFDFIITKEISRFSRSTLDSIQYTQELLEHDVGVLFQNDNINTLDSDSEFRLVVMAGVAQDEVRKLSERLKFGFRQAIKNGHVLGNDKLWGYDKKDCVLTINEAEAKVVRRIFHLYANEQMGIRRISQQLYDEGFTSRKGNAFNVLTIRHILENPKYKGWYCANKSQTVDYRSKRKIFLDESEWVMYPDPSIPAIVSEELWDRANALYKRRSAQMMSHQSAAEFHNRYPYSGKIICEEHGTSFHRQVLKSAKGEKEVWQCRVYRNRGRAACSAPQMRTAELDQIMAQIFDQLARDKSAIVDAVMKVIQAVPNEHDYRQDAGRIEAELSAIYAKKDRLLEMSIEGALSTAEFKQRNDAFNQQIHELEGQMEVLRAEEEKSQISVEQLGKIKAALEAELSFQNGVNSALVATILDHIVVKKGSTREEVHLDIYLKFGDPYGVVFDRENSSFCFTRPRNITAPLKTRTILSPLARSV</sequence>
<feature type="domain" description="Resolvase/invertase-type recombinase catalytic" evidence="2">
    <location>
        <begin position="22"/>
        <end position="170"/>
    </location>
</feature>
<reference evidence="5" key="1">
    <citation type="submission" date="2017-04" db="EMBL/GenBank/DDBJ databases">
        <title>Function of individual gut microbiota members based on whole genome sequencing of pure cultures obtained from chicken caecum.</title>
        <authorList>
            <person name="Medvecky M."/>
            <person name="Cejkova D."/>
            <person name="Polansky O."/>
            <person name="Karasova D."/>
            <person name="Kubasova T."/>
            <person name="Cizek A."/>
            <person name="Rychlik I."/>
        </authorList>
    </citation>
    <scope>NUCLEOTIDE SEQUENCE [LARGE SCALE GENOMIC DNA]</scope>
    <source>
        <strain evidence="5">An175</strain>
    </source>
</reference>